<dbReference type="AlphaFoldDB" id="A0A7J6MHT1"/>
<dbReference type="Pfam" id="PF00085">
    <property type="entry name" value="Thioredoxin"/>
    <property type="match status" value="1"/>
</dbReference>
<protein>
    <submittedName>
        <fullName evidence="7">Thioredoxin domain-containing protein 9</fullName>
    </submittedName>
</protein>
<feature type="domain" description="Thioredoxin" evidence="6">
    <location>
        <begin position="75"/>
        <end position="156"/>
    </location>
</feature>
<feature type="binding site" evidence="4">
    <location>
        <position position="724"/>
    </location>
    <ligand>
        <name>Mg(2+)</name>
        <dbReference type="ChEBI" id="CHEBI:18420"/>
    </ligand>
</feature>
<keyword evidence="5" id="KW-0175">Coiled coil</keyword>
<dbReference type="PANTHER" id="PTHR21148">
    <property type="entry name" value="THIOREDOXIN DOMAIN-CONTAINING PROTEIN 9"/>
    <property type="match status" value="1"/>
</dbReference>
<dbReference type="SUPFAM" id="SSF52833">
    <property type="entry name" value="Thioredoxin-like"/>
    <property type="match status" value="1"/>
</dbReference>
<dbReference type="InterPro" id="IPR036249">
    <property type="entry name" value="Thioredoxin-like_sf"/>
</dbReference>
<keyword evidence="8" id="KW-1185">Reference proteome</keyword>
<dbReference type="Proteomes" id="UP000591131">
    <property type="component" value="Unassembled WGS sequence"/>
</dbReference>
<evidence type="ECO:0000313" key="7">
    <source>
        <dbReference type="EMBL" id="KAF4671093.1"/>
    </source>
</evidence>
<feature type="binding site" evidence="4">
    <location>
        <position position="707"/>
    </location>
    <ligand>
        <name>Mg(2+)</name>
        <dbReference type="ChEBI" id="CHEBI:18420"/>
    </ligand>
</feature>
<dbReference type="InterPro" id="IPR027417">
    <property type="entry name" value="P-loop_NTPase"/>
</dbReference>
<dbReference type="Gene3D" id="3.40.30.10">
    <property type="entry name" value="Glutaredoxin"/>
    <property type="match status" value="1"/>
</dbReference>
<dbReference type="OrthoDB" id="10257948at2759"/>
<keyword evidence="2 3" id="KW-0342">GTP-binding</keyword>
<evidence type="ECO:0000259" key="6">
    <source>
        <dbReference type="Pfam" id="PF00085"/>
    </source>
</evidence>
<accession>A0A7J6MHT1</accession>
<dbReference type="InterPro" id="IPR006689">
    <property type="entry name" value="Small_GTPase_ARF/SAR"/>
</dbReference>
<feature type="coiled-coil region" evidence="5">
    <location>
        <begin position="11"/>
        <end position="49"/>
    </location>
</feature>
<feature type="binding site" evidence="3">
    <location>
        <begin position="700"/>
        <end position="707"/>
    </location>
    <ligand>
        <name>GTP</name>
        <dbReference type="ChEBI" id="CHEBI:37565"/>
    </ligand>
</feature>
<dbReference type="SUPFAM" id="SSF52540">
    <property type="entry name" value="P-loop containing nucleoside triphosphate hydrolases"/>
    <property type="match status" value="1"/>
</dbReference>
<evidence type="ECO:0000256" key="3">
    <source>
        <dbReference type="PIRSR" id="PIRSR606689-1"/>
    </source>
</evidence>
<gene>
    <name evidence="7" type="primary">TXNDC9</name>
    <name evidence="7" type="ORF">FOL47_001683</name>
</gene>
<proteinExistence type="predicted"/>
<keyword evidence="4" id="KW-0460">Magnesium</keyword>
<dbReference type="EMBL" id="JAAPAO010000141">
    <property type="protein sequence ID" value="KAF4671093.1"/>
    <property type="molecule type" value="Genomic_DNA"/>
</dbReference>
<dbReference type="InterPro" id="IPR013766">
    <property type="entry name" value="Thioredoxin_domain"/>
</dbReference>
<evidence type="ECO:0000256" key="1">
    <source>
        <dbReference type="ARBA" id="ARBA00022741"/>
    </source>
</evidence>
<keyword evidence="4" id="KW-0479">Metal-binding</keyword>
<dbReference type="Pfam" id="PF00025">
    <property type="entry name" value="Arf"/>
    <property type="match status" value="1"/>
</dbReference>
<feature type="non-terminal residue" evidence="7">
    <location>
        <position position="1"/>
    </location>
</feature>
<comment type="caution">
    <text evidence="7">The sequence shown here is derived from an EMBL/GenBank/DDBJ whole genome shotgun (WGS) entry which is preliminary data.</text>
</comment>
<evidence type="ECO:0000256" key="2">
    <source>
        <dbReference type="ARBA" id="ARBA00023134"/>
    </source>
</evidence>
<evidence type="ECO:0000313" key="8">
    <source>
        <dbReference type="Proteomes" id="UP000591131"/>
    </source>
</evidence>
<dbReference type="CDD" id="cd02989">
    <property type="entry name" value="Phd_like_TxnDC9"/>
    <property type="match status" value="1"/>
</dbReference>
<dbReference type="GO" id="GO:0003924">
    <property type="term" value="F:GTPase activity"/>
    <property type="evidence" value="ECO:0007669"/>
    <property type="project" value="InterPro"/>
</dbReference>
<organism evidence="7 8">
    <name type="scientific">Perkinsus chesapeaki</name>
    <name type="common">Clam parasite</name>
    <name type="synonym">Perkinsus andrewsi</name>
    <dbReference type="NCBI Taxonomy" id="330153"/>
    <lineage>
        <taxon>Eukaryota</taxon>
        <taxon>Sar</taxon>
        <taxon>Alveolata</taxon>
        <taxon>Perkinsozoa</taxon>
        <taxon>Perkinsea</taxon>
        <taxon>Perkinsida</taxon>
        <taxon>Perkinsidae</taxon>
        <taxon>Perkinsus</taxon>
    </lineage>
</organism>
<dbReference type="GO" id="GO:0046872">
    <property type="term" value="F:metal ion binding"/>
    <property type="evidence" value="ECO:0007669"/>
    <property type="project" value="UniProtKB-KW"/>
</dbReference>
<dbReference type="Gene3D" id="3.40.50.300">
    <property type="entry name" value="P-loop containing nucleotide triphosphate hydrolases"/>
    <property type="match status" value="1"/>
</dbReference>
<evidence type="ECO:0000256" key="5">
    <source>
        <dbReference type="SAM" id="Coils"/>
    </source>
</evidence>
<keyword evidence="1 3" id="KW-0547">Nucleotide-binding</keyword>
<evidence type="ECO:0000256" key="4">
    <source>
        <dbReference type="PIRSR" id="PIRSR606689-2"/>
    </source>
</evidence>
<dbReference type="GO" id="GO:0005525">
    <property type="term" value="F:GTP binding"/>
    <property type="evidence" value="ECO:0007669"/>
    <property type="project" value="UniProtKB-KW"/>
</dbReference>
<name>A0A7J6MHT1_PERCH</name>
<reference evidence="7 8" key="1">
    <citation type="submission" date="2020-04" db="EMBL/GenBank/DDBJ databases">
        <title>Perkinsus chesapeaki whole genome sequence.</title>
        <authorList>
            <person name="Bogema D.R."/>
        </authorList>
    </citation>
    <scope>NUCLEOTIDE SEQUENCE [LARGE SCALE GENOMIC DNA]</scope>
    <source>
        <strain evidence="7">ATCC PRA-425</strain>
    </source>
</reference>
<sequence length="732" mass="82914">MSQRTVGDMLADTLITAMKEKEEQLDNEIEKLENLNEDDIEEIRRKRLEEMKEDYKASLDLRSKGHGEYKELYSEREFFEAAKESKLMVCHFYRPTTWRCQIIDKHLTLLAEKYIGTRFVKINAEKSPFLCDRFRIMMLPTIMLIKNGKTEHSVIGFDEFGGRDDFDTDAVEEVTSQSFDHHPPSTVWTEQVSIPLAEMINKDAYKATGDFIMQEGNGKRQSEYQARKAREKQRKAWMGKEISPFMDRGWDFEGKWRGEDLPDDTLPNGRLRKVLLTKRTSGIKTWLPIANLPPGDLIHVATESQGADVSYKTDKGFWDAICRRAEYISHCFTVKQIRKLLNAFAAAECTAHPGLLRKLSSELLERFPQLTLLSCAECAEAYQRLGFDHTGTYVMLALAFVQEMESIRYPLVGSEPSVSISPKRQVEITVKMIVAFSRAVLNGATPNDLIDCCAFTLSSNQHVIEECVDEYIVAVNAFRRLSRHVTGVEIAKLILASGVMLDMSQIAVLARAVHGLEGSKDILEELAGIVERTVMECRAVRGEEVISMTVKGEYKREEELDEFGMPVTEVEVGKISVNIDRLIDLVESLKVAKLHVPDSLTRVVCSTVDDLHRAIRVLHWACVDQDRLVGIILAEKKKLVPHGLVEAFGNSYLTSREDFLIGMKELIDEESDRLIKMGMTLSSVFQNLFGKKEMRILMVGLDAAGKTTILYKLKLGEVVTTIPTIGFNVETV</sequence>